<dbReference type="GO" id="GO:0000270">
    <property type="term" value="P:peptidoglycan metabolic process"/>
    <property type="evidence" value="ECO:0007669"/>
    <property type="project" value="TreeGrafter"/>
</dbReference>
<organism evidence="4 7">
    <name type="scientific">Didymodactylos carnosus</name>
    <dbReference type="NCBI Taxonomy" id="1234261"/>
    <lineage>
        <taxon>Eukaryota</taxon>
        <taxon>Metazoa</taxon>
        <taxon>Spiralia</taxon>
        <taxon>Gnathifera</taxon>
        <taxon>Rotifera</taxon>
        <taxon>Eurotatoria</taxon>
        <taxon>Bdelloidea</taxon>
        <taxon>Philodinida</taxon>
        <taxon>Philodinidae</taxon>
        <taxon>Didymodactylos</taxon>
    </lineage>
</organism>
<accession>A0A814VU82</accession>
<dbReference type="Gene3D" id="3.50.80.20">
    <property type="entry name" value="D-Ala-D-Ala carboxypeptidase C, peptidase S13"/>
    <property type="match status" value="1"/>
</dbReference>
<dbReference type="GO" id="GO:0006508">
    <property type="term" value="P:proteolysis"/>
    <property type="evidence" value="ECO:0007669"/>
    <property type="project" value="InterPro"/>
</dbReference>
<gene>
    <name evidence="4" type="ORF">GPM918_LOCUS23422</name>
    <name evidence="3" type="ORF">OVA965_LOCUS21655</name>
    <name evidence="5" type="ORF">SRO942_LOCUS23420</name>
    <name evidence="6" type="ORF">TMI583_LOCUS22362</name>
</gene>
<dbReference type="Proteomes" id="UP000677228">
    <property type="component" value="Unassembled WGS sequence"/>
</dbReference>
<evidence type="ECO:0000256" key="1">
    <source>
        <dbReference type="ARBA" id="ARBA00006096"/>
    </source>
</evidence>
<evidence type="ECO:0000313" key="7">
    <source>
        <dbReference type="Proteomes" id="UP000663829"/>
    </source>
</evidence>
<proteinExistence type="inferred from homology"/>
<dbReference type="EMBL" id="CAJOBC010008363">
    <property type="protein sequence ID" value="CAF3959607.1"/>
    <property type="molecule type" value="Genomic_DNA"/>
</dbReference>
<sequence>MPTYTTFHDAWNNFIQDNQVSHASYSITVLNSSSGSIIFEQNKDVGLSPASTLKTITTAAALHYLGKDFVYTTLLQYSGSIDSYGNLDGYIYIVGSGDPTLGTWRFTETHADTIIAHWLDALEREGIKSCRGIVADIGMWNTTQTMLNDWTWEDFG</sequence>
<dbReference type="InterPro" id="IPR012338">
    <property type="entry name" value="Beta-lactam/transpept-like"/>
</dbReference>
<dbReference type="Proteomes" id="UP000682733">
    <property type="component" value="Unassembled WGS sequence"/>
</dbReference>
<dbReference type="Pfam" id="PF02113">
    <property type="entry name" value="Peptidase_S13"/>
    <property type="match status" value="1"/>
</dbReference>
<dbReference type="InterPro" id="IPR000667">
    <property type="entry name" value="Peptidase_S13"/>
</dbReference>
<keyword evidence="2" id="KW-0378">Hydrolase</keyword>
<evidence type="ECO:0008006" key="8">
    <source>
        <dbReference type="Google" id="ProtNLM"/>
    </source>
</evidence>
<protein>
    <recommendedName>
        <fullName evidence="8">D-alanyl-D-alanine carboxypeptidase</fullName>
    </recommendedName>
</protein>
<dbReference type="EMBL" id="CAJOBA010031626">
    <property type="protein sequence ID" value="CAF3960284.1"/>
    <property type="molecule type" value="Genomic_DNA"/>
</dbReference>
<dbReference type="EMBL" id="CAJNOQ010008363">
    <property type="protein sequence ID" value="CAF1195185.1"/>
    <property type="molecule type" value="Genomic_DNA"/>
</dbReference>
<evidence type="ECO:0000313" key="3">
    <source>
        <dbReference type="EMBL" id="CAF1152065.1"/>
    </source>
</evidence>
<dbReference type="EMBL" id="CAJNOK010011939">
    <property type="protein sequence ID" value="CAF1152065.1"/>
    <property type="molecule type" value="Genomic_DNA"/>
</dbReference>
<dbReference type="AlphaFoldDB" id="A0A814VU82"/>
<dbReference type="SUPFAM" id="SSF56601">
    <property type="entry name" value="beta-lactamase/transpeptidase-like"/>
    <property type="match status" value="1"/>
</dbReference>
<dbReference type="Gene3D" id="3.40.710.10">
    <property type="entry name" value="DD-peptidase/beta-lactamase superfamily"/>
    <property type="match status" value="1"/>
</dbReference>
<keyword evidence="7" id="KW-1185">Reference proteome</keyword>
<reference evidence="4" key="1">
    <citation type="submission" date="2021-02" db="EMBL/GenBank/DDBJ databases">
        <authorList>
            <person name="Nowell W R."/>
        </authorList>
    </citation>
    <scope>NUCLEOTIDE SEQUENCE</scope>
</reference>
<dbReference type="OrthoDB" id="10253650at2759"/>
<comment type="caution">
    <text evidence="4">The sequence shown here is derived from an EMBL/GenBank/DDBJ whole genome shotgun (WGS) entry which is preliminary data.</text>
</comment>
<dbReference type="GO" id="GO:0004185">
    <property type="term" value="F:serine-type carboxypeptidase activity"/>
    <property type="evidence" value="ECO:0007669"/>
    <property type="project" value="InterPro"/>
</dbReference>
<comment type="similarity">
    <text evidence="1">Belongs to the peptidase S13 family.</text>
</comment>
<name>A0A814VU82_9BILA</name>
<evidence type="ECO:0000256" key="2">
    <source>
        <dbReference type="ARBA" id="ARBA00022801"/>
    </source>
</evidence>
<evidence type="ECO:0000313" key="4">
    <source>
        <dbReference type="EMBL" id="CAF1195185.1"/>
    </source>
</evidence>
<dbReference type="PANTHER" id="PTHR30023">
    <property type="entry name" value="D-ALANYL-D-ALANINE CARBOXYPEPTIDASE"/>
    <property type="match status" value="1"/>
</dbReference>
<evidence type="ECO:0000313" key="6">
    <source>
        <dbReference type="EMBL" id="CAF3960284.1"/>
    </source>
</evidence>
<dbReference type="PANTHER" id="PTHR30023:SF0">
    <property type="entry name" value="PENICILLIN-SENSITIVE CARBOXYPEPTIDASE A"/>
    <property type="match status" value="1"/>
</dbReference>
<evidence type="ECO:0000313" key="5">
    <source>
        <dbReference type="EMBL" id="CAF3959607.1"/>
    </source>
</evidence>
<dbReference type="Proteomes" id="UP000663829">
    <property type="component" value="Unassembled WGS sequence"/>
</dbReference>
<dbReference type="Proteomes" id="UP000681722">
    <property type="component" value="Unassembled WGS sequence"/>
</dbReference>